<evidence type="ECO:0000256" key="3">
    <source>
        <dbReference type="ARBA" id="ARBA00022618"/>
    </source>
</evidence>
<reference evidence="10 11" key="1">
    <citation type="journal article" date="2019" name="Int. J. Syst. Evol. Microbiol.">
        <title>The Global Catalogue of Microorganisms (GCM) 10K type strain sequencing project: providing services to taxonomists for standard genome sequencing and annotation.</title>
        <authorList>
            <consortium name="The Broad Institute Genomics Platform"/>
            <consortium name="The Broad Institute Genome Sequencing Center for Infectious Disease"/>
            <person name="Wu L."/>
            <person name="Ma J."/>
        </authorList>
    </citation>
    <scope>NUCLEOTIDE SEQUENCE [LARGE SCALE GENOMIC DNA]</scope>
    <source>
        <strain evidence="10 11">JCM 16013</strain>
    </source>
</reference>
<sequence>MNATGTDQNRVSRVLVERYLDRLRRRRRWRRLSVTITVFLSLLALSGYAVLWHTKVFDVRKTPVSGIKVLTRQQVLATAAIPAHAPVAGVDTGAVKARLMTLPRVKNAWVERSLPHTVSITVVERVAAAALPDADGSYVIVDADGVAFDTAATFSAIPAHVPVIHLEQFTDPRPKIRAATVTGALAALRALPDPLRSRVLTVSATGPYAITLTLKPSTSKQQAVTVVWGGPEQPDLKARILVALIGRQAEHYDVSAPDAPAYSQGSG</sequence>
<comment type="subcellular location">
    <subcellularLocation>
        <location evidence="1">Membrane</location>
    </subcellularLocation>
</comment>
<dbReference type="InterPro" id="IPR050487">
    <property type="entry name" value="FtsQ_DivIB"/>
</dbReference>
<dbReference type="PANTHER" id="PTHR37820">
    <property type="entry name" value="CELL DIVISION PROTEIN DIVIB"/>
    <property type="match status" value="1"/>
</dbReference>
<dbReference type="PROSITE" id="PS51779">
    <property type="entry name" value="POTRA"/>
    <property type="match status" value="1"/>
</dbReference>
<proteinExistence type="predicted"/>
<dbReference type="InterPro" id="IPR013685">
    <property type="entry name" value="POTRA_FtsQ_type"/>
</dbReference>
<name>A0ABN2RTT6_9ACTN</name>
<evidence type="ECO:0000256" key="6">
    <source>
        <dbReference type="ARBA" id="ARBA00023136"/>
    </source>
</evidence>
<dbReference type="Pfam" id="PF08478">
    <property type="entry name" value="POTRA_1"/>
    <property type="match status" value="1"/>
</dbReference>
<gene>
    <name evidence="10" type="ORF">GCM10009838_38350</name>
</gene>
<dbReference type="InterPro" id="IPR034746">
    <property type="entry name" value="POTRA"/>
</dbReference>
<keyword evidence="6 8" id="KW-0472">Membrane</keyword>
<protein>
    <recommendedName>
        <fullName evidence="9">POTRA domain-containing protein</fullName>
    </recommendedName>
</protein>
<keyword evidence="5 8" id="KW-1133">Transmembrane helix</keyword>
<dbReference type="Proteomes" id="UP001499854">
    <property type="component" value="Unassembled WGS sequence"/>
</dbReference>
<dbReference type="PANTHER" id="PTHR37820:SF1">
    <property type="entry name" value="CELL DIVISION PROTEIN FTSQ"/>
    <property type="match status" value="1"/>
</dbReference>
<evidence type="ECO:0000256" key="2">
    <source>
        <dbReference type="ARBA" id="ARBA00022475"/>
    </source>
</evidence>
<keyword evidence="4 8" id="KW-0812">Transmembrane</keyword>
<evidence type="ECO:0000256" key="8">
    <source>
        <dbReference type="SAM" id="Phobius"/>
    </source>
</evidence>
<keyword evidence="11" id="KW-1185">Reference proteome</keyword>
<keyword evidence="2" id="KW-1003">Cell membrane</keyword>
<organism evidence="10 11">
    <name type="scientific">Catenulispora subtropica</name>
    <dbReference type="NCBI Taxonomy" id="450798"/>
    <lineage>
        <taxon>Bacteria</taxon>
        <taxon>Bacillati</taxon>
        <taxon>Actinomycetota</taxon>
        <taxon>Actinomycetes</taxon>
        <taxon>Catenulisporales</taxon>
        <taxon>Catenulisporaceae</taxon>
        <taxon>Catenulispora</taxon>
    </lineage>
</organism>
<evidence type="ECO:0000256" key="5">
    <source>
        <dbReference type="ARBA" id="ARBA00022989"/>
    </source>
</evidence>
<keyword evidence="3" id="KW-0132">Cell division</keyword>
<evidence type="ECO:0000256" key="7">
    <source>
        <dbReference type="ARBA" id="ARBA00023306"/>
    </source>
</evidence>
<dbReference type="Gene3D" id="3.10.20.310">
    <property type="entry name" value="membrane protein fhac"/>
    <property type="match status" value="1"/>
</dbReference>
<accession>A0ABN2RTT6</accession>
<feature type="domain" description="POTRA" evidence="9">
    <location>
        <begin position="57"/>
        <end position="125"/>
    </location>
</feature>
<dbReference type="EMBL" id="BAAAQM010000020">
    <property type="protein sequence ID" value="GAA1974659.1"/>
    <property type="molecule type" value="Genomic_DNA"/>
</dbReference>
<comment type="caution">
    <text evidence="10">The sequence shown here is derived from an EMBL/GenBank/DDBJ whole genome shotgun (WGS) entry which is preliminary data.</text>
</comment>
<dbReference type="RefSeq" id="WP_344658410.1">
    <property type="nucleotide sequence ID" value="NZ_BAAAQM010000020.1"/>
</dbReference>
<evidence type="ECO:0000313" key="11">
    <source>
        <dbReference type="Proteomes" id="UP001499854"/>
    </source>
</evidence>
<evidence type="ECO:0000256" key="1">
    <source>
        <dbReference type="ARBA" id="ARBA00004370"/>
    </source>
</evidence>
<evidence type="ECO:0000313" key="10">
    <source>
        <dbReference type="EMBL" id="GAA1974659.1"/>
    </source>
</evidence>
<keyword evidence="7" id="KW-0131">Cell cycle</keyword>
<evidence type="ECO:0000259" key="9">
    <source>
        <dbReference type="PROSITE" id="PS51779"/>
    </source>
</evidence>
<dbReference type="Pfam" id="PF03799">
    <property type="entry name" value="FtsQ_DivIB_C"/>
    <property type="match status" value="1"/>
</dbReference>
<feature type="transmembrane region" description="Helical" evidence="8">
    <location>
        <begin position="32"/>
        <end position="52"/>
    </location>
</feature>
<dbReference type="InterPro" id="IPR005548">
    <property type="entry name" value="Cell_div_FtsQ/DivIB_C"/>
</dbReference>
<evidence type="ECO:0000256" key="4">
    <source>
        <dbReference type="ARBA" id="ARBA00022692"/>
    </source>
</evidence>